<accession>A0A2U0I1U5</accession>
<dbReference type="Pfam" id="PF01551">
    <property type="entry name" value="Peptidase_M23"/>
    <property type="match status" value="1"/>
</dbReference>
<sequence length="411" mass="46894">MRSNFATYLLMGCFLFLAASVSAQSEKQKELEAQRQAILQEIKQINSLLFKTRKEEKSVLTQVEDLDQRISATENLIRITNRQANLLTREINDNLTKIDNLRTELEELKEDYAAMIRKSYKSKSQQSRVMFLLSSESFLQAYKRLQYMKQYAKHRKEQGESIKEKTAQLQQLNKDLIVQKKKKEALIAQNRKTKNELAKEKKQQQALVASLKKDEGKFAAQIREKQRKADEIDRQIEKLIREAIAKSNKASGNKVDNTRESTFAMNAEAKELAANFTNNKGKLPWPITKGGVVVKTYGKHRHPQLPNVTTFNSGVEIATEKGAQARAVFKGVVLEIQQLKGSNKAVYVQHGNYITVYNNLATVTVKKGDKVATKQPLGTVFSNPATGKTTIKFLIYQNTNRMNPADWIYRM</sequence>
<dbReference type="Proteomes" id="UP000245962">
    <property type="component" value="Unassembled WGS sequence"/>
</dbReference>
<dbReference type="GO" id="GO:0004222">
    <property type="term" value="F:metalloendopeptidase activity"/>
    <property type="evidence" value="ECO:0007669"/>
    <property type="project" value="TreeGrafter"/>
</dbReference>
<dbReference type="InterPro" id="IPR050570">
    <property type="entry name" value="Cell_wall_metabolism_enzyme"/>
</dbReference>
<gene>
    <name evidence="5" type="ORF">DDV96_06640</name>
</gene>
<dbReference type="RefSeq" id="WP_116693974.1">
    <property type="nucleotide sequence ID" value="NZ_QEHR01000004.1"/>
</dbReference>
<feature type="domain" description="M23ase beta-sheet core" evidence="4">
    <location>
        <begin position="311"/>
        <end position="404"/>
    </location>
</feature>
<dbReference type="AlphaFoldDB" id="A0A2U0I1U5"/>
<proteinExistence type="predicted"/>
<evidence type="ECO:0000256" key="1">
    <source>
        <dbReference type="ARBA" id="ARBA00022729"/>
    </source>
</evidence>
<organism evidence="5 6">
    <name type="scientific">Marixanthomonas spongiae</name>
    <dbReference type="NCBI Taxonomy" id="2174845"/>
    <lineage>
        <taxon>Bacteria</taxon>
        <taxon>Pseudomonadati</taxon>
        <taxon>Bacteroidota</taxon>
        <taxon>Flavobacteriia</taxon>
        <taxon>Flavobacteriales</taxon>
        <taxon>Flavobacteriaceae</taxon>
        <taxon>Marixanthomonas</taxon>
    </lineage>
</organism>
<dbReference type="SUPFAM" id="SSF51261">
    <property type="entry name" value="Duplicated hybrid motif"/>
    <property type="match status" value="1"/>
</dbReference>
<dbReference type="Gene3D" id="2.70.70.10">
    <property type="entry name" value="Glucose Permease (Domain IIA)"/>
    <property type="match status" value="1"/>
</dbReference>
<protein>
    <submittedName>
        <fullName evidence="5">Peptidase M23</fullName>
    </submittedName>
</protein>
<evidence type="ECO:0000313" key="6">
    <source>
        <dbReference type="Proteomes" id="UP000245962"/>
    </source>
</evidence>
<name>A0A2U0I1U5_9FLAO</name>
<dbReference type="InterPro" id="IPR016047">
    <property type="entry name" value="M23ase_b-sheet_dom"/>
</dbReference>
<evidence type="ECO:0000256" key="3">
    <source>
        <dbReference type="SAM" id="SignalP"/>
    </source>
</evidence>
<evidence type="ECO:0000259" key="4">
    <source>
        <dbReference type="Pfam" id="PF01551"/>
    </source>
</evidence>
<dbReference type="PANTHER" id="PTHR21666">
    <property type="entry name" value="PEPTIDASE-RELATED"/>
    <property type="match status" value="1"/>
</dbReference>
<keyword evidence="6" id="KW-1185">Reference proteome</keyword>
<keyword evidence="1 3" id="KW-0732">Signal</keyword>
<dbReference type="OrthoDB" id="9815884at2"/>
<dbReference type="EMBL" id="QEHR01000004">
    <property type="protein sequence ID" value="PVW15079.1"/>
    <property type="molecule type" value="Genomic_DNA"/>
</dbReference>
<feature type="coiled-coil region" evidence="2">
    <location>
        <begin position="155"/>
        <end position="249"/>
    </location>
</feature>
<reference evidence="5 6" key="1">
    <citation type="submission" date="2018-04" db="EMBL/GenBank/DDBJ databases">
        <title>Marixanthomonas spongiae HN-E44 sp. nov., isolated from a marine sponge.</title>
        <authorList>
            <person name="Luo L."/>
            <person name="Zhuang L."/>
        </authorList>
    </citation>
    <scope>NUCLEOTIDE SEQUENCE [LARGE SCALE GENOMIC DNA]</scope>
    <source>
        <strain evidence="5 6">HN-E44</strain>
    </source>
</reference>
<feature type="chain" id="PRO_5015626234" evidence="3">
    <location>
        <begin position="24"/>
        <end position="411"/>
    </location>
</feature>
<dbReference type="PANTHER" id="PTHR21666:SF289">
    <property type="entry name" value="L-ALA--D-GLU ENDOPEPTIDASE"/>
    <property type="match status" value="1"/>
</dbReference>
<feature type="signal peptide" evidence="3">
    <location>
        <begin position="1"/>
        <end position="23"/>
    </location>
</feature>
<evidence type="ECO:0000313" key="5">
    <source>
        <dbReference type="EMBL" id="PVW15079.1"/>
    </source>
</evidence>
<dbReference type="InterPro" id="IPR011055">
    <property type="entry name" value="Dup_hybrid_motif"/>
</dbReference>
<evidence type="ECO:0000256" key="2">
    <source>
        <dbReference type="SAM" id="Coils"/>
    </source>
</evidence>
<dbReference type="CDD" id="cd12797">
    <property type="entry name" value="M23_peptidase"/>
    <property type="match status" value="1"/>
</dbReference>
<dbReference type="Gene3D" id="6.10.250.3150">
    <property type="match status" value="1"/>
</dbReference>
<feature type="coiled-coil region" evidence="2">
    <location>
        <begin position="21"/>
        <end position="118"/>
    </location>
</feature>
<comment type="caution">
    <text evidence="5">The sequence shown here is derived from an EMBL/GenBank/DDBJ whole genome shotgun (WGS) entry which is preliminary data.</text>
</comment>
<keyword evidence="2" id="KW-0175">Coiled coil</keyword>